<gene>
    <name evidence="6" type="primary">PvTrx1-2</name>
</gene>
<feature type="site" description="Contributes to redox potential value" evidence="3">
    <location>
        <position position="35"/>
    </location>
</feature>
<feature type="active site" description="Nucleophile" evidence="3">
    <location>
        <position position="37"/>
    </location>
</feature>
<dbReference type="Gene3D" id="3.40.30.10">
    <property type="entry name" value="Glutaredoxin"/>
    <property type="match status" value="1"/>
</dbReference>
<name>S6BNH9_POLVA</name>
<dbReference type="InterPro" id="IPR013766">
    <property type="entry name" value="Thioredoxin_domain"/>
</dbReference>
<feature type="site" description="Deprotonates C-terminal active site Cys" evidence="3">
    <location>
        <position position="28"/>
    </location>
</feature>
<dbReference type="InterPro" id="IPR036249">
    <property type="entry name" value="Thioredoxin-like_sf"/>
</dbReference>
<dbReference type="PROSITE" id="PS00194">
    <property type="entry name" value="THIOREDOXIN_1"/>
    <property type="match status" value="1"/>
</dbReference>
<dbReference type="GO" id="GO:0015035">
    <property type="term" value="F:protein-disulfide reductase activity"/>
    <property type="evidence" value="ECO:0007669"/>
    <property type="project" value="InterPro"/>
</dbReference>
<feature type="active site" description="Nucleophile" evidence="3">
    <location>
        <position position="34"/>
    </location>
</feature>
<dbReference type="InterPro" id="IPR005746">
    <property type="entry name" value="Thioredoxin"/>
</dbReference>
<organism evidence="6">
    <name type="scientific">Polypedilum vanderplanki</name>
    <name type="common">Sleeping chironomid midge</name>
    <dbReference type="NCBI Taxonomy" id="319348"/>
    <lineage>
        <taxon>Eukaryota</taxon>
        <taxon>Metazoa</taxon>
        <taxon>Ecdysozoa</taxon>
        <taxon>Arthropoda</taxon>
        <taxon>Hexapoda</taxon>
        <taxon>Insecta</taxon>
        <taxon>Pterygota</taxon>
        <taxon>Neoptera</taxon>
        <taxon>Endopterygota</taxon>
        <taxon>Diptera</taxon>
        <taxon>Nematocera</taxon>
        <taxon>Chironomoidea</taxon>
        <taxon>Chironomidae</taxon>
        <taxon>Chironominae</taxon>
        <taxon>Polypedilum</taxon>
        <taxon>Polypedilum</taxon>
    </lineage>
</organism>
<reference evidence="6" key="1">
    <citation type="submission" date="2013-07" db="EMBL/GenBank/DDBJ databases">
        <title>Functional and evolutionary insights for the origin and mechanisms of complete desiccation tolerance from genome of the sleeping chironomid Polypedilum vanderplanki.</title>
        <authorList>
            <person name="Gusev O."/>
            <person name="Suetsugu Y."/>
            <person name="Cornette R."/>
            <person name="Kawashima T."/>
            <person name="Logacheva M."/>
            <person name="Kondrashev A."/>
            <person name="Penin A."/>
            <person name="Hatanaka R."/>
            <person name="Kikuta S."/>
            <person name="Shimura S."/>
            <person name="Katayose Y."/>
            <person name="Matsumoto T."/>
            <person name="Shagimardanova E."/>
            <person name="Alexeev D."/>
            <person name="Govorun V."/>
            <person name="Wisecaver J."/>
            <person name="Mikheyev A."/>
            <person name="Koyanagi R."/>
            <person name="Nishiyama T."/>
            <person name="Shigenobu S."/>
            <person name="Shibata T.F."/>
            <person name="Hasebe M."/>
            <person name="Okuda T."/>
            <person name="Satoh N."/>
            <person name="Kikawada T."/>
        </authorList>
    </citation>
    <scope>NUCLEOTIDE SEQUENCE</scope>
</reference>
<evidence type="ECO:0000259" key="5">
    <source>
        <dbReference type="PROSITE" id="PS51352"/>
    </source>
</evidence>
<comment type="similarity">
    <text evidence="2">Belongs to the thioredoxin family.</text>
</comment>
<feature type="domain" description="Thioredoxin" evidence="5">
    <location>
        <begin position="1"/>
        <end position="114"/>
    </location>
</feature>
<evidence type="ECO:0000313" key="6">
    <source>
        <dbReference type="EMBL" id="BAN67614.1"/>
    </source>
</evidence>
<keyword evidence="1 4" id="KW-1015">Disulfide bond</keyword>
<dbReference type="CDD" id="cd02947">
    <property type="entry name" value="TRX_family"/>
    <property type="match status" value="1"/>
</dbReference>
<evidence type="ECO:0000256" key="1">
    <source>
        <dbReference type="ARBA" id="ARBA00023157"/>
    </source>
</evidence>
<evidence type="ECO:0000256" key="2">
    <source>
        <dbReference type="PIRNR" id="PIRNR000077"/>
    </source>
</evidence>
<dbReference type="EMBL" id="AB842157">
    <property type="protein sequence ID" value="BAN67614.1"/>
    <property type="molecule type" value="mRNA"/>
</dbReference>
<evidence type="ECO:0000256" key="3">
    <source>
        <dbReference type="PIRSR" id="PIRSR000077-1"/>
    </source>
</evidence>
<feature type="site" description="Contributes to redox potential value" evidence="3">
    <location>
        <position position="36"/>
    </location>
</feature>
<dbReference type="PIRSF" id="PIRSF000077">
    <property type="entry name" value="Thioredoxin"/>
    <property type="match status" value="1"/>
</dbReference>
<evidence type="ECO:0000256" key="4">
    <source>
        <dbReference type="PIRSR" id="PIRSR000077-4"/>
    </source>
</evidence>
<proteinExistence type="evidence at transcript level"/>
<sequence>MSNIFHIEDEKDFQQQLANAGEKLVVVDFFAMWCGPCQSVNPKLEIIAEKYSEKIVILKIDTDKCRPLKLKYGIRYVPTFIFFWNGERLDGIVDEANSRKVENYIEKYLATTHN</sequence>
<keyword evidence="4" id="KW-0676">Redox-active center</keyword>
<dbReference type="PROSITE" id="PS51352">
    <property type="entry name" value="THIOREDOXIN_2"/>
    <property type="match status" value="1"/>
</dbReference>
<protein>
    <recommendedName>
        <fullName evidence="2">Thioredoxin</fullName>
    </recommendedName>
</protein>
<accession>S6BNH9</accession>
<dbReference type="PANTHER" id="PTHR46115">
    <property type="entry name" value="THIOREDOXIN-LIKE PROTEIN 1"/>
    <property type="match status" value="1"/>
</dbReference>
<dbReference type="SUPFAM" id="SSF52833">
    <property type="entry name" value="Thioredoxin-like"/>
    <property type="match status" value="1"/>
</dbReference>
<dbReference type="PRINTS" id="PR00421">
    <property type="entry name" value="THIOREDOXIN"/>
</dbReference>
<dbReference type="InterPro" id="IPR017937">
    <property type="entry name" value="Thioredoxin_CS"/>
</dbReference>
<dbReference type="Pfam" id="PF00085">
    <property type="entry name" value="Thioredoxin"/>
    <property type="match status" value="1"/>
</dbReference>
<feature type="disulfide bond" description="Redox-active" evidence="4">
    <location>
        <begin position="34"/>
        <end position="37"/>
    </location>
</feature>
<dbReference type="AlphaFoldDB" id="S6BNH9"/>